<dbReference type="Pfam" id="PF00512">
    <property type="entry name" value="HisKA"/>
    <property type="match status" value="1"/>
</dbReference>
<dbReference type="InterPro" id="IPR036890">
    <property type="entry name" value="HATPase_C_sf"/>
</dbReference>
<dbReference type="Gene3D" id="6.10.340.10">
    <property type="match status" value="1"/>
</dbReference>
<evidence type="ECO:0000256" key="11">
    <source>
        <dbReference type="ARBA" id="ARBA00022989"/>
    </source>
</evidence>
<dbReference type="InterPro" id="IPR004358">
    <property type="entry name" value="Sig_transdc_His_kin-like_C"/>
</dbReference>
<keyword evidence="11 15" id="KW-1133">Transmembrane helix</keyword>
<evidence type="ECO:0000256" key="1">
    <source>
        <dbReference type="ARBA" id="ARBA00000085"/>
    </source>
</evidence>
<dbReference type="RefSeq" id="WP_148992565.1">
    <property type="nucleotide sequence ID" value="NZ_VTEW01000016.1"/>
</dbReference>
<dbReference type="InterPro" id="IPR003660">
    <property type="entry name" value="HAMP_dom"/>
</dbReference>
<dbReference type="InterPro" id="IPR005467">
    <property type="entry name" value="His_kinase_dom"/>
</dbReference>
<dbReference type="Gene3D" id="3.30.565.10">
    <property type="entry name" value="Histidine kinase-like ATPase, C-terminal domain"/>
    <property type="match status" value="1"/>
</dbReference>
<dbReference type="PRINTS" id="PR00344">
    <property type="entry name" value="BCTRLSENSOR"/>
</dbReference>
<dbReference type="InterPro" id="IPR050428">
    <property type="entry name" value="TCS_sensor_his_kinase"/>
</dbReference>
<dbReference type="Pfam" id="PF00672">
    <property type="entry name" value="HAMP"/>
    <property type="match status" value="1"/>
</dbReference>
<accession>A0A5D4TLV3</accession>
<feature type="domain" description="Histidine kinase" evidence="16">
    <location>
        <begin position="248"/>
        <end position="459"/>
    </location>
</feature>
<keyword evidence="12" id="KW-0902">Two-component regulatory system</keyword>
<dbReference type="FunFam" id="3.30.565.10:FF:000006">
    <property type="entry name" value="Sensor histidine kinase WalK"/>
    <property type="match status" value="1"/>
</dbReference>
<evidence type="ECO:0000256" key="15">
    <source>
        <dbReference type="SAM" id="Phobius"/>
    </source>
</evidence>
<keyword evidence="10" id="KW-0067">ATP-binding</keyword>
<keyword evidence="14" id="KW-0175">Coiled coil</keyword>
<comment type="subcellular location">
    <subcellularLocation>
        <location evidence="2">Cell membrane</location>
        <topology evidence="2">Multi-pass membrane protein</topology>
    </subcellularLocation>
</comment>
<evidence type="ECO:0000256" key="10">
    <source>
        <dbReference type="ARBA" id="ARBA00022840"/>
    </source>
</evidence>
<dbReference type="SUPFAM" id="SSF47384">
    <property type="entry name" value="Homodimeric domain of signal transducing histidine kinase"/>
    <property type="match status" value="1"/>
</dbReference>
<evidence type="ECO:0000313" key="19">
    <source>
        <dbReference type="Proteomes" id="UP000325054"/>
    </source>
</evidence>
<organism evidence="18 19">
    <name type="scientific">Rossellomorea aquimaris</name>
    <dbReference type="NCBI Taxonomy" id="189382"/>
    <lineage>
        <taxon>Bacteria</taxon>
        <taxon>Bacillati</taxon>
        <taxon>Bacillota</taxon>
        <taxon>Bacilli</taxon>
        <taxon>Bacillales</taxon>
        <taxon>Bacillaceae</taxon>
        <taxon>Rossellomorea</taxon>
    </lineage>
</organism>
<dbReference type="Proteomes" id="UP000325054">
    <property type="component" value="Unassembled WGS sequence"/>
</dbReference>
<feature type="domain" description="HAMP" evidence="17">
    <location>
        <begin position="186"/>
        <end position="240"/>
    </location>
</feature>
<evidence type="ECO:0000256" key="5">
    <source>
        <dbReference type="ARBA" id="ARBA00022553"/>
    </source>
</evidence>
<proteinExistence type="predicted"/>
<dbReference type="InterPro" id="IPR003661">
    <property type="entry name" value="HisK_dim/P_dom"/>
</dbReference>
<dbReference type="GO" id="GO:0005524">
    <property type="term" value="F:ATP binding"/>
    <property type="evidence" value="ECO:0007669"/>
    <property type="project" value="UniProtKB-KW"/>
</dbReference>
<comment type="caution">
    <text evidence="18">The sequence shown here is derived from an EMBL/GenBank/DDBJ whole genome shotgun (WGS) entry which is preliminary data.</text>
</comment>
<dbReference type="SUPFAM" id="SSF55874">
    <property type="entry name" value="ATPase domain of HSP90 chaperone/DNA topoisomerase II/histidine kinase"/>
    <property type="match status" value="1"/>
</dbReference>
<dbReference type="Gene3D" id="1.10.287.130">
    <property type="match status" value="1"/>
</dbReference>
<feature type="coiled-coil region" evidence="14">
    <location>
        <begin position="46"/>
        <end position="77"/>
    </location>
</feature>
<dbReference type="SMART" id="SM00388">
    <property type="entry name" value="HisKA"/>
    <property type="match status" value="1"/>
</dbReference>
<evidence type="ECO:0000259" key="16">
    <source>
        <dbReference type="PROSITE" id="PS50109"/>
    </source>
</evidence>
<evidence type="ECO:0000256" key="13">
    <source>
        <dbReference type="ARBA" id="ARBA00023136"/>
    </source>
</evidence>
<reference evidence="18 19" key="1">
    <citation type="submission" date="2019-08" db="EMBL/GenBank/DDBJ databases">
        <title>Bacillus genomes from the desert of Cuatro Cienegas, Coahuila.</title>
        <authorList>
            <person name="Olmedo-Alvarez G."/>
        </authorList>
    </citation>
    <scope>NUCLEOTIDE SEQUENCE [LARGE SCALE GENOMIC DNA]</scope>
    <source>
        <strain evidence="18 19">CH451a_14T</strain>
    </source>
</reference>
<evidence type="ECO:0000256" key="7">
    <source>
        <dbReference type="ARBA" id="ARBA00022692"/>
    </source>
</evidence>
<dbReference type="AlphaFoldDB" id="A0A5D4TLV3"/>
<evidence type="ECO:0000313" key="18">
    <source>
        <dbReference type="EMBL" id="TYS75462.1"/>
    </source>
</evidence>
<evidence type="ECO:0000256" key="8">
    <source>
        <dbReference type="ARBA" id="ARBA00022741"/>
    </source>
</evidence>
<dbReference type="SMART" id="SM00304">
    <property type="entry name" value="HAMP"/>
    <property type="match status" value="1"/>
</dbReference>
<dbReference type="PROSITE" id="PS50885">
    <property type="entry name" value="HAMP"/>
    <property type="match status" value="1"/>
</dbReference>
<keyword evidence="4" id="KW-1003">Cell membrane</keyword>
<keyword evidence="7 15" id="KW-0812">Transmembrane</keyword>
<dbReference type="SMART" id="SM00387">
    <property type="entry name" value="HATPase_c"/>
    <property type="match status" value="1"/>
</dbReference>
<dbReference type="Pfam" id="PF02518">
    <property type="entry name" value="HATPase_c"/>
    <property type="match status" value="1"/>
</dbReference>
<dbReference type="PROSITE" id="PS50109">
    <property type="entry name" value="HIS_KIN"/>
    <property type="match status" value="1"/>
</dbReference>
<evidence type="ECO:0000256" key="12">
    <source>
        <dbReference type="ARBA" id="ARBA00023012"/>
    </source>
</evidence>
<sequence length="459" mass="52902">MKRRKYWLKNRKSLVYQFTTWYVWYFIAFLLLIGIVVLSSVSYFLLQDTKNELPAMEKQLKGVLNEHENNIQQALDRSLYPENADYFVKVSVREEVLASSRGWEDMIEDEDLVSMLWSEQLVFNDDEGFFYTSTIPWEANGQRGNMEIYVHLEEQGEFLGLLLQILLITGLISLIAGSVLIYLLAKRSLRPLLLITDTIERMRGPGDLKRRLPVPDKPKELIELSTTFNEMLQQIEEQFEREKSFVSNASHELRTPLTAFRGHLKLIKRWGKDRPEVLQNSIIAMDMESARMERVMVQMLMIARNEHAENRIEKVNITSVIKEVVSQFQDGDSVKLLADLRDNSMMSGDEEQLRQIVVILIENALRYTNEGTVSVQLSQERSQIILRVCDTGIGIPKDEQDNIFDRFYRVDKNRSRKTGGTGLGLSIAKELIANHNGTISVESETGVGSTFTVHFPVRE</sequence>
<evidence type="ECO:0000256" key="2">
    <source>
        <dbReference type="ARBA" id="ARBA00004651"/>
    </source>
</evidence>
<dbReference type="EMBL" id="VTEW01000016">
    <property type="protein sequence ID" value="TYS75462.1"/>
    <property type="molecule type" value="Genomic_DNA"/>
</dbReference>
<keyword evidence="13 15" id="KW-0472">Membrane</keyword>
<dbReference type="PANTHER" id="PTHR45436:SF5">
    <property type="entry name" value="SENSOR HISTIDINE KINASE TRCS"/>
    <property type="match status" value="1"/>
</dbReference>
<name>A0A5D4TLV3_9BACI</name>
<dbReference type="GO" id="GO:0005886">
    <property type="term" value="C:plasma membrane"/>
    <property type="evidence" value="ECO:0007669"/>
    <property type="project" value="UniProtKB-SubCell"/>
</dbReference>
<keyword evidence="8" id="KW-0547">Nucleotide-binding</keyword>
<dbReference type="PANTHER" id="PTHR45436">
    <property type="entry name" value="SENSOR HISTIDINE KINASE YKOH"/>
    <property type="match status" value="1"/>
</dbReference>
<evidence type="ECO:0000256" key="3">
    <source>
        <dbReference type="ARBA" id="ARBA00012438"/>
    </source>
</evidence>
<evidence type="ECO:0000256" key="14">
    <source>
        <dbReference type="SAM" id="Coils"/>
    </source>
</evidence>
<dbReference type="OrthoDB" id="9786919at2"/>
<feature type="transmembrane region" description="Helical" evidence="15">
    <location>
        <begin position="21"/>
        <end position="46"/>
    </location>
</feature>
<dbReference type="CDD" id="cd16922">
    <property type="entry name" value="HATPase_EvgS-ArcB-TorS-like"/>
    <property type="match status" value="1"/>
</dbReference>
<evidence type="ECO:0000256" key="6">
    <source>
        <dbReference type="ARBA" id="ARBA00022679"/>
    </source>
</evidence>
<dbReference type="InterPro" id="IPR036097">
    <property type="entry name" value="HisK_dim/P_sf"/>
</dbReference>
<keyword evidence="6" id="KW-0808">Transferase</keyword>
<dbReference type="InterPro" id="IPR003594">
    <property type="entry name" value="HATPase_dom"/>
</dbReference>
<dbReference type="EC" id="2.7.13.3" evidence="3"/>
<comment type="catalytic activity">
    <reaction evidence="1">
        <text>ATP + protein L-histidine = ADP + protein N-phospho-L-histidine.</text>
        <dbReference type="EC" id="2.7.13.3"/>
    </reaction>
</comment>
<gene>
    <name evidence="18" type="ORF">FZC80_16825</name>
</gene>
<protein>
    <recommendedName>
        <fullName evidence="3">histidine kinase</fullName>
        <ecNumber evidence="3">2.7.13.3</ecNumber>
    </recommendedName>
</protein>
<evidence type="ECO:0000256" key="9">
    <source>
        <dbReference type="ARBA" id="ARBA00022777"/>
    </source>
</evidence>
<evidence type="ECO:0000259" key="17">
    <source>
        <dbReference type="PROSITE" id="PS50885"/>
    </source>
</evidence>
<keyword evidence="5" id="KW-0597">Phosphoprotein</keyword>
<dbReference type="GO" id="GO:0000155">
    <property type="term" value="F:phosphorelay sensor kinase activity"/>
    <property type="evidence" value="ECO:0007669"/>
    <property type="project" value="InterPro"/>
</dbReference>
<keyword evidence="9 18" id="KW-0418">Kinase</keyword>
<feature type="transmembrane region" description="Helical" evidence="15">
    <location>
        <begin position="161"/>
        <end position="185"/>
    </location>
</feature>
<evidence type="ECO:0000256" key="4">
    <source>
        <dbReference type="ARBA" id="ARBA00022475"/>
    </source>
</evidence>
<dbReference type="CDD" id="cd00082">
    <property type="entry name" value="HisKA"/>
    <property type="match status" value="1"/>
</dbReference>